<evidence type="ECO:0000256" key="6">
    <source>
        <dbReference type="ARBA" id="ARBA00047928"/>
    </source>
</evidence>
<dbReference type="EC" id="3.1.1.11" evidence="3 8"/>
<comment type="catalytic activity">
    <reaction evidence="6 8">
        <text>[(1-&gt;4)-alpha-D-galacturonosyl methyl ester](n) + n H2O = [(1-&gt;4)-alpha-D-galacturonosyl](n) + n methanol + n H(+)</text>
        <dbReference type="Rhea" id="RHEA:22380"/>
        <dbReference type="Rhea" id="RHEA-COMP:14570"/>
        <dbReference type="Rhea" id="RHEA-COMP:14573"/>
        <dbReference type="ChEBI" id="CHEBI:15377"/>
        <dbReference type="ChEBI" id="CHEBI:15378"/>
        <dbReference type="ChEBI" id="CHEBI:17790"/>
        <dbReference type="ChEBI" id="CHEBI:140522"/>
        <dbReference type="ChEBI" id="CHEBI:140523"/>
        <dbReference type="EC" id="3.1.1.11"/>
    </reaction>
</comment>
<dbReference type="InterPro" id="IPR011050">
    <property type="entry name" value="Pectin_lyase_fold/virulence"/>
</dbReference>
<dbReference type="Proteomes" id="UP000017836">
    <property type="component" value="Unassembled WGS sequence"/>
</dbReference>
<gene>
    <name evidence="10" type="ORF">AMTR_s00003p00085870</name>
</gene>
<dbReference type="InterPro" id="IPR033131">
    <property type="entry name" value="Pectinesterase_Asp_AS"/>
</dbReference>
<dbReference type="eggNOG" id="ENOG502QUTX">
    <property type="taxonomic scope" value="Eukaryota"/>
</dbReference>
<dbReference type="SUPFAM" id="SSF51126">
    <property type="entry name" value="Pectin lyase-like"/>
    <property type="match status" value="1"/>
</dbReference>
<keyword evidence="4 8" id="KW-0378">Hydrolase</keyword>
<comment type="pathway">
    <text evidence="1 8">Glycan metabolism; pectin degradation; 2-dehydro-3-deoxy-D-gluconate from pectin: step 1/5.</text>
</comment>
<dbReference type="Gene3D" id="2.160.20.10">
    <property type="entry name" value="Single-stranded right-handed beta-helix, Pectin lyase-like"/>
    <property type="match status" value="1"/>
</dbReference>
<dbReference type="EMBL" id="KI394358">
    <property type="protein sequence ID" value="ERN03129.1"/>
    <property type="molecule type" value="Genomic_DNA"/>
</dbReference>
<dbReference type="GO" id="GO:0030599">
    <property type="term" value="F:pectinesterase activity"/>
    <property type="evidence" value="ECO:0007669"/>
    <property type="project" value="UniProtKB-UniRule"/>
</dbReference>
<dbReference type="OMA" id="INDPEQW"/>
<evidence type="ECO:0000256" key="1">
    <source>
        <dbReference type="ARBA" id="ARBA00005184"/>
    </source>
</evidence>
<evidence type="ECO:0000256" key="5">
    <source>
        <dbReference type="ARBA" id="ARBA00023085"/>
    </source>
</evidence>
<dbReference type="PANTHER" id="PTHR31321">
    <property type="entry name" value="ACYL-COA THIOESTER HYDROLASE YBHC-RELATED"/>
    <property type="match status" value="1"/>
</dbReference>
<evidence type="ECO:0000256" key="7">
    <source>
        <dbReference type="PROSITE-ProRule" id="PRU10040"/>
    </source>
</evidence>
<dbReference type="STRING" id="13333.W1P621"/>
<evidence type="ECO:0000259" key="9">
    <source>
        <dbReference type="Pfam" id="PF01095"/>
    </source>
</evidence>
<reference evidence="11" key="1">
    <citation type="journal article" date="2013" name="Science">
        <title>The Amborella genome and the evolution of flowering plants.</title>
        <authorList>
            <consortium name="Amborella Genome Project"/>
        </authorList>
    </citation>
    <scope>NUCLEOTIDE SEQUENCE [LARGE SCALE GENOMIC DNA]</scope>
</reference>
<dbReference type="Pfam" id="PF01095">
    <property type="entry name" value="Pectinesterase"/>
    <property type="match status" value="1"/>
</dbReference>
<sequence>MKRAVAALLYGDRYAFYECGFSSGQDTLADFRGRHYFSQCYIEGAIDFIFGGAQSLYENCILQVNARPNQVINGAITANGRESDGDPSGYVFKYCEVFGTGRVYLGRAWRAFSRVIYSHCNMTDVVADVGWNSWKNSER</sequence>
<evidence type="ECO:0000256" key="4">
    <source>
        <dbReference type="ARBA" id="ARBA00022801"/>
    </source>
</evidence>
<evidence type="ECO:0000256" key="2">
    <source>
        <dbReference type="ARBA" id="ARBA00008891"/>
    </source>
</evidence>
<comment type="similarity">
    <text evidence="2">Belongs to the pectinesterase family.</text>
</comment>
<keyword evidence="5 8" id="KW-0063">Aspartyl esterase</keyword>
<feature type="active site" evidence="7">
    <location>
        <position position="47"/>
    </location>
</feature>
<evidence type="ECO:0000313" key="10">
    <source>
        <dbReference type="EMBL" id="ERN03129.1"/>
    </source>
</evidence>
<dbReference type="PANTHER" id="PTHR31321:SF134">
    <property type="entry name" value="PECTINESTERASE"/>
    <property type="match status" value="1"/>
</dbReference>
<keyword evidence="11" id="KW-1185">Reference proteome</keyword>
<proteinExistence type="inferred from homology"/>
<organism evidence="10 11">
    <name type="scientific">Amborella trichopoda</name>
    <dbReference type="NCBI Taxonomy" id="13333"/>
    <lineage>
        <taxon>Eukaryota</taxon>
        <taxon>Viridiplantae</taxon>
        <taxon>Streptophyta</taxon>
        <taxon>Embryophyta</taxon>
        <taxon>Tracheophyta</taxon>
        <taxon>Spermatophyta</taxon>
        <taxon>Magnoliopsida</taxon>
        <taxon>Amborellales</taxon>
        <taxon>Amborellaceae</taxon>
        <taxon>Amborella</taxon>
    </lineage>
</organism>
<protein>
    <recommendedName>
        <fullName evidence="3 8">Pectinesterase</fullName>
        <ecNumber evidence="3 8">3.1.1.11</ecNumber>
    </recommendedName>
</protein>
<feature type="domain" description="Pectinesterase catalytic" evidence="9">
    <location>
        <begin position="2"/>
        <end position="136"/>
    </location>
</feature>
<accession>W1P621</accession>
<dbReference type="AlphaFoldDB" id="W1P621"/>
<dbReference type="GO" id="GO:0045490">
    <property type="term" value="P:pectin catabolic process"/>
    <property type="evidence" value="ECO:0007669"/>
    <property type="project" value="UniProtKB-UniRule"/>
</dbReference>
<name>W1P621_AMBTC</name>
<dbReference type="Gramene" id="ERN03129">
    <property type="protein sequence ID" value="ERN03129"/>
    <property type="gene ID" value="AMTR_s00003p00085870"/>
</dbReference>
<evidence type="ECO:0000313" key="11">
    <source>
        <dbReference type="Proteomes" id="UP000017836"/>
    </source>
</evidence>
<dbReference type="GO" id="GO:0042545">
    <property type="term" value="P:cell wall modification"/>
    <property type="evidence" value="ECO:0007669"/>
    <property type="project" value="UniProtKB-UniRule"/>
</dbReference>
<dbReference type="HOGENOM" id="CLU_012243_8_1_1"/>
<dbReference type="InterPro" id="IPR012334">
    <property type="entry name" value="Pectin_lyas_fold"/>
</dbReference>
<dbReference type="InterPro" id="IPR000070">
    <property type="entry name" value="Pectinesterase_cat"/>
</dbReference>
<evidence type="ECO:0000256" key="8">
    <source>
        <dbReference type="RuleBase" id="RU000589"/>
    </source>
</evidence>
<dbReference type="PROSITE" id="PS00503">
    <property type="entry name" value="PECTINESTERASE_2"/>
    <property type="match status" value="1"/>
</dbReference>
<dbReference type="UniPathway" id="UPA00545">
    <property type="reaction ID" value="UER00823"/>
</dbReference>
<evidence type="ECO:0000256" key="3">
    <source>
        <dbReference type="ARBA" id="ARBA00013229"/>
    </source>
</evidence>